<dbReference type="AlphaFoldDB" id="A0A2C6DU93"/>
<keyword evidence="11" id="KW-1185">Reference proteome</keyword>
<dbReference type="SUPFAM" id="SSF46626">
    <property type="entry name" value="Cytochrome c"/>
    <property type="match status" value="1"/>
</dbReference>
<gene>
    <name evidence="9" type="ORF">CRN84_23355</name>
    <name evidence="10" type="ORF">NCTC12282_06555</name>
</gene>
<dbReference type="Pfam" id="PF00034">
    <property type="entry name" value="Cytochrom_C"/>
    <property type="match status" value="1"/>
</dbReference>
<dbReference type="PROSITE" id="PS51007">
    <property type="entry name" value="CYTC"/>
    <property type="match status" value="1"/>
</dbReference>
<reference evidence="9" key="2">
    <citation type="submission" date="2017-09" db="EMBL/GenBank/DDBJ databases">
        <title>FDA dAtabase for Regulatory Grade micrObial Sequences (FDA-ARGOS): Supporting development and validation of Infectious Disease Dx tests.</title>
        <authorList>
            <person name="Minogue T."/>
            <person name="Wolcott M."/>
            <person name="Wasieloski L."/>
            <person name="Aguilar W."/>
            <person name="Moore D."/>
            <person name="Tallon L.J."/>
            <person name="Sadzewicz L."/>
            <person name="Ott S."/>
            <person name="Zhao X."/>
            <person name="Nagaraj S."/>
            <person name="Vavikolanu K."/>
            <person name="Aluvathingal J."/>
            <person name="Nadendla S."/>
            <person name="Sichtig H."/>
        </authorList>
    </citation>
    <scope>NUCLEOTIDE SEQUENCE</scope>
    <source>
        <strain evidence="9">FDAARGOS_387</strain>
    </source>
</reference>
<dbReference type="InterPro" id="IPR050597">
    <property type="entry name" value="Cytochrome_c_Oxidase_Subunit"/>
</dbReference>
<evidence type="ECO:0000256" key="1">
    <source>
        <dbReference type="ARBA" id="ARBA00022448"/>
    </source>
</evidence>
<reference evidence="11" key="1">
    <citation type="submission" date="2017-09" db="EMBL/GenBank/DDBJ databases">
        <title>FDA dAtabase for Regulatory Grade micrObial Sequences (FDA-ARGOS): Supporting development and validation of Infectious Disease Dx tests.</title>
        <authorList>
            <person name="Minogue T."/>
            <person name="Wolcott M."/>
            <person name="Wasieloski L."/>
            <person name="Aguilar W."/>
            <person name="Moore D."/>
            <person name="Tallon L."/>
            <person name="Sadzewicz L."/>
            <person name="Ott S."/>
            <person name="Zhao X."/>
            <person name="Nagaraj S."/>
            <person name="Vavikolanu K."/>
            <person name="Aluvathingal J."/>
            <person name="Nadendla S."/>
            <person name="Sichtig H."/>
        </authorList>
    </citation>
    <scope>NUCLEOTIDE SEQUENCE [LARGE SCALE GENOMIC DNA]</scope>
    <source>
        <strain evidence="11">FDAARGOS_387</strain>
    </source>
</reference>
<evidence type="ECO:0000256" key="3">
    <source>
        <dbReference type="ARBA" id="ARBA00022723"/>
    </source>
</evidence>
<evidence type="ECO:0000256" key="2">
    <source>
        <dbReference type="ARBA" id="ARBA00022617"/>
    </source>
</evidence>
<protein>
    <submittedName>
        <fullName evidence="9">Cytochrome C554</fullName>
    </submittedName>
    <submittedName>
        <fullName evidence="10">Cytochrome c-554(548)</fullName>
    </submittedName>
</protein>
<evidence type="ECO:0000256" key="5">
    <source>
        <dbReference type="ARBA" id="ARBA00023004"/>
    </source>
</evidence>
<sequence>MKKTLLLLSASLLINFSVYAAGDIDAGKSKSAKCVACHGMNGKVSIPTYPHLAGQNEVYLDYSMHAYKKGERTGNMANIMSVYVQKLSDQDIADLAAYYASLGDKQ</sequence>
<dbReference type="RefSeq" id="WP_099044282.1">
    <property type="nucleotide sequence ID" value="NZ_BRLG01000016.1"/>
</dbReference>
<dbReference type="PANTHER" id="PTHR33751:SF9">
    <property type="entry name" value="CYTOCHROME C4"/>
    <property type="match status" value="1"/>
</dbReference>
<dbReference type="STRING" id="1111728.GCA_000427805_01362"/>
<evidence type="ECO:0000259" key="8">
    <source>
        <dbReference type="PROSITE" id="PS51007"/>
    </source>
</evidence>
<evidence type="ECO:0000313" key="10">
    <source>
        <dbReference type="EMBL" id="VFS53552.1"/>
    </source>
</evidence>
<feature type="domain" description="Cytochrome c" evidence="8">
    <location>
        <begin position="22"/>
        <end position="103"/>
    </location>
</feature>
<evidence type="ECO:0000313" key="9">
    <source>
        <dbReference type="EMBL" id="PHI32045.1"/>
    </source>
</evidence>
<evidence type="ECO:0000256" key="6">
    <source>
        <dbReference type="PROSITE-ProRule" id="PRU00433"/>
    </source>
</evidence>
<keyword evidence="5 6" id="KW-0408">Iron</keyword>
<dbReference type="Proteomes" id="UP000224974">
    <property type="component" value="Unassembled WGS sequence"/>
</dbReference>
<evidence type="ECO:0000256" key="4">
    <source>
        <dbReference type="ARBA" id="ARBA00022982"/>
    </source>
</evidence>
<dbReference type="InterPro" id="IPR036909">
    <property type="entry name" value="Cyt_c-like_dom_sf"/>
</dbReference>
<organism evidence="9 11">
    <name type="scientific">Budvicia aquatica</name>
    <dbReference type="NCBI Taxonomy" id="82979"/>
    <lineage>
        <taxon>Bacteria</taxon>
        <taxon>Pseudomonadati</taxon>
        <taxon>Pseudomonadota</taxon>
        <taxon>Gammaproteobacteria</taxon>
        <taxon>Enterobacterales</taxon>
        <taxon>Budviciaceae</taxon>
        <taxon>Budvicia</taxon>
    </lineage>
</organism>
<dbReference type="EMBL" id="CAADJA010000002">
    <property type="protein sequence ID" value="VFS53552.1"/>
    <property type="molecule type" value="Genomic_DNA"/>
</dbReference>
<name>A0A2C6DU93_9GAMM</name>
<dbReference type="GO" id="GO:0005506">
    <property type="term" value="F:iron ion binding"/>
    <property type="evidence" value="ECO:0007669"/>
    <property type="project" value="InterPro"/>
</dbReference>
<keyword evidence="3 6" id="KW-0479">Metal-binding</keyword>
<keyword evidence="4" id="KW-0249">Electron transport</keyword>
<reference evidence="10 12" key="3">
    <citation type="submission" date="2019-03" db="EMBL/GenBank/DDBJ databases">
        <authorList>
            <consortium name="Pathogen Informatics"/>
        </authorList>
    </citation>
    <scope>NUCLEOTIDE SEQUENCE [LARGE SCALE GENOMIC DNA]</scope>
    <source>
        <strain evidence="10 12">NCTC12282</strain>
    </source>
</reference>
<dbReference type="Gene3D" id="1.10.760.10">
    <property type="entry name" value="Cytochrome c-like domain"/>
    <property type="match status" value="1"/>
</dbReference>
<feature type="signal peptide" evidence="7">
    <location>
        <begin position="1"/>
        <end position="20"/>
    </location>
</feature>
<dbReference type="GO" id="GO:0020037">
    <property type="term" value="F:heme binding"/>
    <property type="evidence" value="ECO:0007669"/>
    <property type="project" value="InterPro"/>
</dbReference>
<accession>A0A2C6DU93</accession>
<keyword evidence="2 6" id="KW-0349">Heme</keyword>
<dbReference type="OrthoDB" id="9796421at2"/>
<dbReference type="PRINTS" id="PR00605">
    <property type="entry name" value="CYTCHROMECIC"/>
</dbReference>
<keyword evidence="1" id="KW-0813">Transport</keyword>
<dbReference type="PANTHER" id="PTHR33751">
    <property type="entry name" value="CBB3-TYPE CYTOCHROME C OXIDASE SUBUNIT FIXP"/>
    <property type="match status" value="1"/>
</dbReference>
<evidence type="ECO:0000313" key="12">
    <source>
        <dbReference type="Proteomes" id="UP000373449"/>
    </source>
</evidence>
<dbReference type="InterPro" id="IPR008168">
    <property type="entry name" value="Cyt_C_IC"/>
</dbReference>
<feature type="chain" id="PRO_5033756700" evidence="7">
    <location>
        <begin position="21"/>
        <end position="106"/>
    </location>
</feature>
<dbReference type="Proteomes" id="UP000373449">
    <property type="component" value="Unassembled WGS sequence"/>
</dbReference>
<evidence type="ECO:0000313" key="11">
    <source>
        <dbReference type="Proteomes" id="UP000224974"/>
    </source>
</evidence>
<evidence type="ECO:0000256" key="7">
    <source>
        <dbReference type="SAM" id="SignalP"/>
    </source>
</evidence>
<proteinExistence type="predicted"/>
<dbReference type="InterPro" id="IPR009056">
    <property type="entry name" value="Cyt_c-like_dom"/>
</dbReference>
<dbReference type="GO" id="GO:0009055">
    <property type="term" value="F:electron transfer activity"/>
    <property type="evidence" value="ECO:0007669"/>
    <property type="project" value="InterPro"/>
</dbReference>
<keyword evidence="7" id="KW-0732">Signal</keyword>
<dbReference type="EMBL" id="PDDX01000001">
    <property type="protein sequence ID" value="PHI32045.1"/>
    <property type="molecule type" value="Genomic_DNA"/>
</dbReference>